<gene>
    <name evidence="3" type="ORF">P170DRAFT_397079</name>
</gene>
<dbReference type="GO" id="GO:0047580">
    <property type="term" value="F:4-hydroxyproline epimerase activity"/>
    <property type="evidence" value="ECO:0007669"/>
    <property type="project" value="TreeGrafter"/>
</dbReference>
<dbReference type="PANTHER" id="PTHR33442">
    <property type="entry name" value="TRANS-3-HYDROXY-L-PROLINE DEHYDRATASE"/>
    <property type="match status" value="1"/>
</dbReference>
<evidence type="ECO:0000256" key="1">
    <source>
        <dbReference type="ARBA" id="ARBA00007529"/>
    </source>
</evidence>
<dbReference type="Proteomes" id="UP000234275">
    <property type="component" value="Unassembled WGS sequence"/>
</dbReference>
<sequence>MNFSKSIHVVGAHCEGEIGEVIVGGVPDVPGKTMHEKMMHFWQKQDDLRLFMLNEPRGKPSKNVNIIMPPCDPAADAGLLIMESEEWCAMSGSNTICTTTVLLETGILPMTEPVTTVKLDTPAGLVEVIAECKEGKCESVSFDNVPSFVFHLDYDIDVPGIGPLKADIAWGGTIAAIVDLSQMNATIENTNGAKLVELGERIKHAAREQVRPVPTHPENPLISGISHVIFSGELRTEPVGKSSKAATIVSPGRLDRSPCGTGTSARLAVLQARGLLDVKEQFRHISPLGTEFASYIRGTTTVGDYQAVLPTIKGRAWITSFKQVVLDPSDPFPTGFRSSDLWNVESQNSGIYKN</sequence>
<evidence type="ECO:0000256" key="2">
    <source>
        <dbReference type="PIRSR" id="PIRSR029792-1"/>
    </source>
</evidence>
<dbReference type="Gene3D" id="3.10.310.10">
    <property type="entry name" value="Diaminopimelate Epimerase, Chain A, domain 1"/>
    <property type="match status" value="2"/>
</dbReference>
<dbReference type="STRING" id="1392250.A0A2I2GMG2"/>
<keyword evidence="4" id="KW-1185">Reference proteome</keyword>
<protein>
    <submittedName>
        <fullName evidence="3">Proline racemase</fullName>
    </submittedName>
</protein>
<dbReference type="OrthoDB" id="6409228at2759"/>
<dbReference type="SFLD" id="SFLDS00028">
    <property type="entry name" value="Proline_Racemase"/>
    <property type="match status" value="1"/>
</dbReference>
<dbReference type="AlphaFoldDB" id="A0A2I2GMG2"/>
<evidence type="ECO:0000313" key="4">
    <source>
        <dbReference type="Proteomes" id="UP000234275"/>
    </source>
</evidence>
<dbReference type="GeneID" id="36553856"/>
<name>A0A2I2GMG2_9EURO</name>
<dbReference type="SUPFAM" id="SSF54506">
    <property type="entry name" value="Diaminopimelate epimerase-like"/>
    <property type="match status" value="1"/>
</dbReference>
<dbReference type="Pfam" id="PF05544">
    <property type="entry name" value="Pro_racemase"/>
    <property type="match status" value="1"/>
</dbReference>
<comment type="caution">
    <text evidence="3">The sequence shown here is derived from an EMBL/GenBank/DDBJ whole genome shotgun (WGS) entry which is preliminary data.</text>
</comment>
<feature type="active site" description="Proton donor" evidence="2">
    <location>
        <position position="259"/>
    </location>
</feature>
<dbReference type="PIRSF" id="PIRSF029792">
    <property type="entry name" value="Pro_racemase"/>
    <property type="match status" value="1"/>
</dbReference>
<dbReference type="EMBL" id="MSFO01000001">
    <property type="protein sequence ID" value="PLB54063.1"/>
    <property type="molecule type" value="Genomic_DNA"/>
</dbReference>
<feature type="active site" description="Proton acceptor" evidence="2">
    <location>
        <position position="91"/>
    </location>
</feature>
<reference evidence="3 4" key="1">
    <citation type="submission" date="2016-12" db="EMBL/GenBank/DDBJ databases">
        <title>The genomes of Aspergillus section Nigri reveals drivers in fungal speciation.</title>
        <authorList>
            <consortium name="DOE Joint Genome Institute"/>
            <person name="Vesth T.C."/>
            <person name="Nybo J."/>
            <person name="Theobald S."/>
            <person name="Brandl J."/>
            <person name="Frisvad J.C."/>
            <person name="Nielsen K.F."/>
            <person name="Lyhne E.K."/>
            <person name="Kogle M.E."/>
            <person name="Kuo A."/>
            <person name="Riley R."/>
            <person name="Clum A."/>
            <person name="Nolan M."/>
            <person name="Lipzen A."/>
            <person name="Salamov A."/>
            <person name="Henrissat B."/>
            <person name="Wiebenga A."/>
            <person name="De Vries R.P."/>
            <person name="Grigoriev I.V."/>
            <person name="Mortensen U.H."/>
            <person name="Andersen M.R."/>
            <person name="Baker S.E."/>
        </authorList>
    </citation>
    <scope>NUCLEOTIDE SEQUENCE [LARGE SCALE GENOMIC DNA]</scope>
    <source>
        <strain evidence="3 4">IBT 23096</strain>
    </source>
</reference>
<dbReference type="InterPro" id="IPR008794">
    <property type="entry name" value="Pro_racemase_fam"/>
</dbReference>
<dbReference type="RefSeq" id="XP_024709365.1">
    <property type="nucleotide sequence ID" value="XM_024846157.1"/>
</dbReference>
<dbReference type="VEuPathDB" id="FungiDB:P170DRAFT_397079"/>
<proteinExistence type="inferred from homology"/>
<dbReference type="PANTHER" id="PTHR33442:SF5">
    <property type="entry name" value="BIFUNCTIONAL TRANS-3-HYDROXY-L-PROLINE DEHYDRATASE_2-EPIMERASE"/>
    <property type="match status" value="1"/>
</dbReference>
<organism evidence="3 4">
    <name type="scientific">Aspergillus steynii IBT 23096</name>
    <dbReference type="NCBI Taxonomy" id="1392250"/>
    <lineage>
        <taxon>Eukaryota</taxon>
        <taxon>Fungi</taxon>
        <taxon>Dikarya</taxon>
        <taxon>Ascomycota</taxon>
        <taxon>Pezizomycotina</taxon>
        <taxon>Eurotiomycetes</taxon>
        <taxon>Eurotiomycetidae</taxon>
        <taxon>Eurotiales</taxon>
        <taxon>Aspergillaceae</taxon>
        <taxon>Aspergillus</taxon>
        <taxon>Aspergillus subgen. Circumdati</taxon>
    </lineage>
</organism>
<evidence type="ECO:0000313" key="3">
    <source>
        <dbReference type="EMBL" id="PLB54063.1"/>
    </source>
</evidence>
<comment type="similarity">
    <text evidence="1">Belongs to the proline racemase family.</text>
</comment>
<accession>A0A2I2GMG2</accession>